<dbReference type="Pfam" id="PF08336">
    <property type="entry name" value="P4Ha_N"/>
    <property type="match status" value="1"/>
</dbReference>
<accession>A0A0M4ESB5</accession>
<dbReference type="AlphaFoldDB" id="A0A0M4ESB5"/>
<reference evidence="3 4" key="1">
    <citation type="submission" date="2015-08" db="EMBL/GenBank/DDBJ databases">
        <title>Ancestral chromatin configuration constrains chromatin evolution on differentiating sex chromosomes in Drosophila.</title>
        <authorList>
            <person name="Zhou Q."/>
            <person name="Bachtrog D."/>
        </authorList>
    </citation>
    <scope>NUCLEOTIDE SEQUENCE [LARGE SCALE GENOMIC DNA]</scope>
    <source>
        <tissue evidence="3">Whole larvae</tissue>
    </source>
</reference>
<dbReference type="Gene3D" id="6.10.140.1460">
    <property type="match status" value="1"/>
</dbReference>
<gene>
    <name evidence="3" type="ORF">Dbus_chr3Rg2360</name>
</gene>
<proteinExistence type="predicted"/>
<feature type="non-terminal residue" evidence="3">
    <location>
        <position position="118"/>
    </location>
</feature>
<dbReference type="STRING" id="30019.A0A0M4ESB5"/>
<dbReference type="OrthoDB" id="420380at2759"/>
<keyword evidence="1" id="KW-0175">Coiled coil</keyword>
<dbReference type="GO" id="GO:0005783">
    <property type="term" value="C:endoplasmic reticulum"/>
    <property type="evidence" value="ECO:0007669"/>
    <property type="project" value="InterPro"/>
</dbReference>
<evidence type="ECO:0000259" key="2">
    <source>
        <dbReference type="Pfam" id="PF08336"/>
    </source>
</evidence>
<dbReference type="OMA" id="RIYAHEL"/>
<protein>
    <submittedName>
        <fullName evidence="3">CG31021</fullName>
    </submittedName>
</protein>
<dbReference type="GO" id="GO:0004656">
    <property type="term" value="F:procollagen-proline 4-dioxygenase activity"/>
    <property type="evidence" value="ECO:0007669"/>
    <property type="project" value="InterPro"/>
</dbReference>
<evidence type="ECO:0000313" key="4">
    <source>
        <dbReference type="Proteomes" id="UP000494163"/>
    </source>
</evidence>
<sequence>MLDVESKLIENLDNYATQLERKLEAVRSYVADMRAENDKAKQQTESYLSNPLNAFALIRRMHQDWLYWRLYMEQPVGHEQAAYVPQMQQHLPTSTDLEEAAASIHRIQLTYDMKAADM</sequence>
<dbReference type="EMBL" id="CP012526">
    <property type="protein sequence ID" value="ALC47610.1"/>
    <property type="molecule type" value="Genomic_DNA"/>
</dbReference>
<organism evidence="3 4">
    <name type="scientific">Drosophila busckii</name>
    <name type="common">Fruit fly</name>
    <dbReference type="NCBI Taxonomy" id="30019"/>
    <lineage>
        <taxon>Eukaryota</taxon>
        <taxon>Metazoa</taxon>
        <taxon>Ecdysozoa</taxon>
        <taxon>Arthropoda</taxon>
        <taxon>Hexapoda</taxon>
        <taxon>Insecta</taxon>
        <taxon>Pterygota</taxon>
        <taxon>Neoptera</taxon>
        <taxon>Endopterygota</taxon>
        <taxon>Diptera</taxon>
        <taxon>Brachycera</taxon>
        <taxon>Muscomorpha</taxon>
        <taxon>Ephydroidea</taxon>
        <taxon>Drosophilidae</taxon>
        <taxon>Drosophila</taxon>
    </lineage>
</organism>
<evidence type="ECO:0000256" key="1">
    <source>
        <dbReference type="SAM" id="Coils"/>
    </source>
</evidence>
<dbReference type="InterPro" id="IPR013547">
    <property type="entry name" value="P4H_N"/>
</dbReference>
<keyword evidence="4" id="KW-1185">Reference proteome</keyword>
<evidence type="ECO:0000313" key="3">
    <source>
        <dbReference type="EMBL" id="ALC47610.1"/>
    </source>
</evidence>
<name>A0A0M4ESB5_DROBS</name>
<feature type="domain" description="Prolyl 4-hydroxylase N-terminal" evidence="2">
    <location>
        <begin position="1"/>
        <end position="118"/>
    </location>
</feature>
<dbReference type="Proteomes" id="UP000494163">
    <property type="component" value="Chromosome 3R"/>
</dbReference>
<feature type="coiled-coil region" evidence="1">
    <location>
        <begin position="16"/>
        <end position="50"/>
    </location>
</feature>